<dbReference type="PANTHER" id="PTHR38730">
    <property type="entry name" value="SLL7028 PROTEIN"/>
    <property type="match status" value="1"/>
</dbReference>
<dbReference type="InterPro" id="IPR036465">
    <property type="entry name" value="vWFA_dom_sf"/>
</dbReference>
<evidence type="ECO:0000313" key="4">
    <source>
        <dbReference type="EMBL" id="MCQ4813983.1"/>
    </source>
</evidence>
<accession>A0AAW5K5J0</accession>
<gene>
    <name evidence="4" type="ORF">NE630_06010</name>
</gene>
<evidence type="ECO:0000313" key="5">
    <source>
        <dbReference type="Proteomes" id="UP001205919"/>
    </source>
</evidence>
<dbReference type="InterPro" id="IPR018698">
    <property type="entry name" value="VWA-like_dom"/>
</dbReference>
<feature type="compositionally biased region" description="Basic and acidic residues" evidence="1">
    <location>
        <begin position="216"/>
        <end position="233"/>
    </location>
</feature>
<sequence length="537" mass="61019">MDDKEWEVSAAQIKKAHGYSAPESQLRLAETAREAGELAREILRLSRDTLLINLRFLESALIRFVPENDTVTAEMATDGRFLYYNSAHVCRRFLKGRQTPARDYLHIVLHCLFRHLFVGAKVNPDLWDLACDIAVENVICGLGLRSLYCEREERQARLLRKLRGELPHLSAERIYRWLREQSFPIIECERLRADFYADDHKIWHKPPELTGGSGKGDTRDSAEPQAGEEREISGLDDQGDEAAAPPEPGEEGEPAGAGGVAADENRAGESGDSAAGSGDDEKSREPALTPKETEEMWREVSRRIEVDLETFSGSWGENAGGITQALSEINREKCDYAAFLRRFAALGENIEVNDEEFDYIFYTYGLSLYKRMPLIEALEYKEVRRVREFVVALDTSESVAGALVQKFVEKTWNILKQTENFFTRVNVHIIQCGARVEEDAKITSQEEFDAYMRRMSLRGFGGTDFRPLFEYVDGLIKRNEFTNFKGLIYFTDGYGDFPAMPPEYETAFVFIDQGRKAPAVPVWAIRLLLSEDEIDEL</sequence>
<reference evidence="4 5" key="1">
    <citation type="submission" date="2022-06" db="EMBL/GenBank/DDBJ databases">
        <title>Isolation of gut microbiota from human fecal samples.</title>
        <authorList>
            <person name="Pamer E.G."/>
            <person name="Barat B."/>
            <person name="Waligurski E."/>
            <person name="Medina S."/>
            <person name="Paddock L."/>
            <person name="Mostad J."/>
        </authorList>
    </citation>
    <scope>NUCLEOTIDE SEQUENCE [LARGE SCALE GENOMIC DNA]</scope>
    <source>
        <strain evidence="4 5">DFI.9.90</strain>
    </source>
</reference>
<feature type="region of interest" description="Disordered" evidence="1">
    <location>
        <begin position="205"/>
        <end position="296"/>
    </location>
</feature>
<proteinExistence type="predicted"/>
<feature type="domain" description="VWA-like" evidence="2">
    <location>
        <begin position="390"/>
        <end position="526"/>
    </location>
</feature>
<dbReference type="EMBL" id="JANFYT010000010">
    <property type="protein sequence ID" value="MCQ4813983.1"/>
    <property type="molecule type" value="Genomic_DNA"/>
</dbReference>
<dbReference type="InterPro" id="IPR025154">
    <property type="entry name" value="Put_metallopeptidase_dom"/>
</dbReference>
<keyword evidence="5" id="KW-1185">Reference proteome</keyword>
<feature type="compositionally biased region" description="Basic and acidic residues" evidence="1">
    <location>
        <begin position="279"/>
        <end position="296"/>
    </location>
</feature>
<evidence type="ECO:0000259" key="3">
    <source>
        <dbReference type="Pfam" id="PF13203"/>
    </source>
</evidence>
<comment type="caution">
    <text evidence="4">The sequence shown here is derived from an EMBL/GenBank/DDBJ whole genome shotgun (WGS) entry which is preliminary data.</text>
</comment>
<dbReference type="Proteomes" id="UP001205919">
    <property type="component" value="Unassembled WGS sequence"/>
</dbReference>
<name>A0AAW5K5J0_9BACT</name>
<dbReference type="PANTHER" id="PTHR38730:SF1">
    <property type="entry name" value="SLL7028 PROTEIN"/>
    <property type="match status" value="1"/>
</dbReference>
<dbReference type="CDD" id="cd00198">
    <property type="entry name" value="vWFA"/>
    <property type="match status" value="1"/>
</dbReference>
<feature type="domain" description="Putative metallopeptidase" evidence="3">
    <location>
        <begin position="57"/>
        <end position="344"/>
    </location>
</feature>
<dbReference type="Pfam" id="PF09967">
    <property type="entry name" value="DUF2201"/>
    <property type="match status" value="1"/>
</dbReference>
<dbReference type="RefSeq" id="WP_008711372.1">
    <property type="nucleotide sequence ID" value="NZ_CABKQM010000008.1"/>
</dbReference>
<dbReference type="AlphaFoldDB" id="A0AAW5K5J0"/>
<dbReference type="Pfam" id="PF13203">
    <property type="entry name" value="DUF2201_N"/>
    <property type="match status" value="1"/>
</dbReference>
<protein>
    <submittedName>
        <fullName evidence="4">VWA-like domain-containing protein</fullName>
    </submittedName>
</protein>
<dbReference type="SUPFAM" id="SSF53300">
    <property type="entry name" value="vWA-like"/>
    <property type="match status" value="1"/>
</dbReference>
<evidence type="ECO:0000259" key="2">
    <source>
        <dbReference type="Pfam" id="PF09967"/>
    </source>
</evidence>
<evidence type="ECO:0000256" key="1">
    <source>
        <dbReference type="SAM" id="MobiDB-lite"/>
    </source>
</evidence>
<organism evidence="4 5">
    <name type="scientific">Cloacibacillus evryensis</name>
    <dbReference type="NCBI Taxonomy" id="508460"/>
    <lineage>
        <taxon>Bacteria</taxon>
        <taxon>Thermotogati</taxon>
        <taxon>Synergistota</taxon>
        <taxon>Synergistia</taxon>
        <taxon>Synergistales</taxon>
        <taxon>Synergistaceae</taxon>
        <taxon>Cloacibacillus</taxon>
    </lineage>
</organism>